<feature type="repeat" description="NHL" evidence="4">
    <location>
        <begin position="150"/>
        <end position="179"/>
    </location>
</feature>
<organism evidence="5 6">
    <name type="scientific">Nocardia aurantia</name>
    <dbReference type="NCBI Taxonomy" id="2585199"/>
    <lineage>
        <taxon>Bacteria</taxon>
        <taxon>Bacillati</taxon>
        <taxon>Actinomycetota</taxon>
        <taxon>Actinomycetes</taxon>
        <taxon>Mycobacteriales</taxon>
        <taxon>Nocardiaceae</taxon>
        <taxon>Nocardia</taxon>
    </lineage>
</organism>
<keyword evidence="3" id="KW-0472">Membrane</keyword>
<evidence type="ECO:0000256" key="1">
    <source>
        <dbReference type="ARBA" id="ARBA00022475"/>
    </source>
</evidence>
<dbReference type="CDD" id="cd14952">
    <property type="entry name" value="NHL_PKND_like"/>
    <property type="match status" value="1"/>
</dbReference>
<dbReference type="InterPro" id="IPR008691">
    <property type="entry name" value="LpqH"/>
</dbReference>
<dbReference type="EMBL" id="WEGI01000014">
    <property type="protein sequence ID" value="MQY30632.1"/>
    <property type="molecule type" value="Genomic_DNA"/>
</dbReference>
<dbReference type="Pfam" id="PF05481">
    <property type="entry name" value="Myco_19_kDa"/>
    <property type="match status" value="1"/>
</dbReference>
<dbReference type="PROSITE" id="PS51257">
    <property type="entry name" value="PROKAR_LIPOPROTEIN"/>
    <property type="match status" value="1"/>
</dbReference>
<dbReference type="PANTHER" id="PTHR24104:SF25">
    <property type="entry name" value="PROTEIN LIN-41"/>
    <property type="match status" value="1"/>
</dbReference>
<keyword evidence="1" id="KW-1003">Cell membrane</keyword>
<dbReference type="InterPro" id="IPR035016">
    <property type="entry name" value="NHL_PKND"/>
</dbReference>
<dbReference type="AlphaFoldDB" id="A0A7K0DZD3"/>
<protein>
    <submittedName>
        <fullName evidence="5">Virginiamycin B lyase</fullName>
        <ecNumber evidence="5">4.2.99.-</ecNumber>
    </submittedName>
</protein>
<name>A0A7K0DZD3_9NOCA</name>
<gene>
    <name evidence="5" type="primary">vgb_2</name>
    <name evidence="5" type="ORF">NRB56_62340</name>
</gene>
<feature type="repeat" description="NHL" evidence="4">
    <location>
        <begin position="191"/>
        <end position="219"/>
    </location>
</feature>
<dbReference type="InterPro" id="IPR001258">
    <property type="entry name" value="NHL_repeat"/>
</dbReference>
<feature type="repeat" description="NHL" evidence="4">
    <location>
        <begin position="231"/>
        <end position="261"/>
    </location>
</feature>
<evidence type="ECO:0000256" key="4">
    <source>
        <dbReference type="PROSITE-ProRule" id="PRU00504"/>
    </source>
</evidence>
<dbReference type="Proteomes" id="UP000431401">
    <property type="component" value="Unassembled WGS sequence"/>
</dbReference>
<dbReference type="SUPFAM" id="SSF101898">
    <property type="entry name" value="NHL repeat"/>
    <property type="match status" value="1"/>
</dbReference>
<evidence type="ECO:0000313" key="6">
    <source>
        <dbReference type="Proteomes" id="UP000431401"/>
    </source>
</evidence>
<keyword evidence="5" id="KW-0456">Lyase</keyword>
<keyword evidence="6" id="KW-1185">Reference proteome</keyword>
<dbReference type="Pfam" id="PF01436">
    <property type="entry name" value="NHL"/>
    <property type="match status" value="1"/>
</dbReference>
<dbReference type="InterPro" id="IPR050952">
    <property type="entry name" value="TRIM-NHL_E3_ligases"/>
</dbReference>
<dbReference type="Gene3D" id="2.40.10.500">
    <property type="match status" value="3"/>
</dbReference>
<keyword evidence="2" id="KW-0677">Repeat</keyword>
<dbReference type="PROSITE" id="PS51125">
    <property type="entry name" value="NHL"/>
    <property type="match status" value="3"/>
</dbReference>
<dbReference type="GO" id="GO:0008270">
    <property type="term" value="F:zinc ion binding"/>
    <property type="evidence" value="ECO:0007669"/>
    <property type="project" value="UniProtKB-KW"/>
</dbReference>
<evidence type="ECO:0000256" key="3">
    <source>
        <dbReference type="ARBA" id="ARBA00023136"/>
    </source>
</evidence>
<comment type="caution">
    <text evidence="5">The sequence shown here is derived from an EMBL/GenBank/DDBJ whole genome shotgun (WGS) entry which is preliminary data.</text>
</comment>
<evidence type="ECO:0000256" key="2">
    <source>
        <dbReference type="ARBA" id="ARBA00022737"/>
    </source>
</evidence>
<reference evidence="5 6" key="1">
    <citation type="submission" date="2019-10" db="EMBL/GenBank/DDBJ databases">
        <title>Nocardia macrotermitis sp. nov. and Nocardia aurantia sp. nov., isolated from the gut of fungus growing-termite Macrotermes natalensis.</title>
        <authorList>
            <person name="Benndorf R."/>
            <person name="Schwitalla J."/>
            <person name="Martin K."/>
            <person name="De Beer W."/>
            <person name="Kaster A.-K."/>
            <person name="Vollmers J."/>
            <person name="Poulsen M."/>
            <person name="Beemelmanns C."/>
        </authorList>
    </citation>
    <scope>NUCLEOTIDE SEQUENCE [LARGE SCALE GENOMIC DNA]</scope>
    <source>
        <strain evidence="5 6">RB56</strain>
    </source>
</reference>
<dbReference type="OrthoDB" id="5169909at2"/>
<evidence type="ECO:0000313" key="5">
    <source>
        <dbReference type="EMBL" id="MQY30632.1"/>
    </source>
</evidence>
<sequence length="433" mass="42697">MRCAGVPTTVLGTVLIIAAAMVTACGSGDSVKPALKAGPATETTTTTTIAPSGTAQPATLPFPGLQQPRGLAVSATGDVFVADRTEGVLGLASGADKPVPVISAGPGSPAKVALDTAGNLYVTYGLGVGKVLKAIPGSDTPITLPFTDANAPAGVAADDAGNIYITDESLGRVLKLAAGTNAQTVLPFPGLVAPADVAVDHSGAVYVADRQRVQKFAPGAPAPTALPLPGLTAPQAVAVDATGNVYVADRDSNRVLRLAAGATTPTVVPFGKLTAPYGLAVDAAGDVYVTGDDRTVLKLPAARAAVDAAAVPGSAAAATSGAPVIPGHATVILDGVDQHAGGTVQCTTADGFVTIRISGSMLGAKITAADPPQAEEVTVSALVGATETWSYKRGVAGAATVTRSGTTYRITGTAARAGSATTTRPFEFAATCP</sequence>
<dbReference type="GO" id="GO:0016020">
    <property type="term" value="C:membrane"/>
    <property type="evidence" value="ECO:0007669"/>
    <property type="project" value="InterPro"/>
</dbReference>
<dbReference type="EC" id="4.2.99.-" evidence="5"/>
<dbReference type="PANTHER" id="PTHR24104">
    <property type="entry name" value="E3 UBIQUITIN-PROTEIN LIGASE NHLRC1-RELATED"/>
    <property type="match status" value="1"/>
</dbReference>
<accession>A0A7K0DZD3</accession>
<dbReference type="GO" id="GO:0016829">
    <property type="term" value="F:lyase activity"/>
    <property type="evidence" value="ECO:0007669"/>
    <property type="project" value="UniProtKB-KW"/>
</dbReference>
<proteinExistence type="predicted"/>